<evidence type="ECO:0000313" key="15">
    <source>
        <dbReference type="Proteomes" id="UP000326759"/>
    </source>
</evidence>
<organism evidence="14 15">
    <name type="scientific">Armadillidium nasatum</name>
    <dbReference type="NCBI Taxonomy" id="96803"/>
    <lineage>
        <taxon>Eukaryota</taxon>
        <taxon>Metazoa</taxon>
        <taxon>Ecdysozoa</taxon>
        <taxon>Arthropoda</taxon>
        <taxon>Crustacea</taxon>
        <taxon>Multicrustacea</taxon>
        <taxon>Malacostraca</taxon>
        <taxon>Eumalacostraca</taxon>
        <taxon>Peracarida</taxon>
        <taxon>Isopoda</taxon>
        <taxon>Oniscidea</taxon>
        <taxon>Crinocheta</taxon>
        <taxon>Armadillidiidae</taxon>
        <taxon>Armadillidium</taxon>
    </lineage>
</organism>
<evidence type="ECO:0000256" key="2">
    <source>
        <dbReference type="ARBA" id="ARBA00004552"/>
    </source>
</evidence>
<feature type="domain" description="Cortactin-binding protein-2 N-terminal" evidence="13">
    <location>
        <begin position="125"/>
        <end position="310"/>
    </location>
</feature>
<evidence type="ECO:0000256" key="12">
    <source>
        <dbReference type="SAM" id="MobiDB-lite"/>
    </source>
</evidence>
<keyword evidence="6 11" id="KW-0175">Coiled coil</keyword>
<dbReference type="SUPFAM" id="SSF48403">
    <property type="entry name" value="Ankyrin repeat"/>
    <property type="match status" value="1"/>
</dbReference>
<feature type="compositionally biased region" description="Basic and acidic residues" evidence="12">
    <location>
        <begin position="257"/>
        <end position="273"/>
    </location>
</feature>
<dbReference type="Pfam" id="PF12796">
    <property type="entry name" value="Ank_2"/>
    <property type="match status" value="1"/>
</dbReference>
<feature type="region of interest" description="Disordered" evidence="12">
    <location>
        <begin position="242"/>
        <end position="273"/>
    </location>
</feature>
<dbReference type="InterPro" id="IPR050719">
    <property type="entry name" value="Cortactin-Actin_Reg"/>
</dbReference>
<comment type="caution">
    <text evidence="14">The sequence shown here is derived from an EMBL/GenBank/DDBJ whole genome shotgun (WGS) entry which is preliminary data.</text>
</comment>
<dbReference type="Pfam" id="PF09727">
    <property type="entry name" value="CortBP2"/>
    <property type="match status" value="1"/>
</dbReference>
<dbReference type="PANTHER" id="PTHR23166">
    <property type="entry name" value="FILAMIN/GPBP-INTERACTING PROTEIN"/>
    <property type="match status" value="1"/>
</dbReference>
<keyword evidence="4" id="KW-0488">Methylation</keyword>
<dbReference type="GO" id="GO:0043197">
    <property type="term" value="C:dendritic spine"/>
    <property type="evidence" value="ECO:0007669"/>
    <property type="project" value="UniProtKB-SubCell"/>
</dbReference>
<keyword evidence="7" id="KW-0966">Cell projection</keyword>
<feature type="region of interest" description="Disordered" evidence="12">
    <location>
        <begin position="876"/>
        <end position="915"/>
    </location>
</feature>
<dbReference type="PROSITE" id="PS50088">
    <property type="entry name" value="ANK_REPEAT"/>
    <property type="match status" value="1"/>
</dbReference>
<comment type="function">
    <text evidence="8">Regulates the dendritic spine distribution of CTTN/cortactin in hippocampal neurons, and thus controls dendritic spinogenesis and dendritic spine maintenance. Associates with the striatin-interacting phosphatase and kinase (STRIPAK) core complex to regulate dendritic spine distribution of the STRIPAK complex in hippocampal neurons.</text>
</comment>
<evidence type="ECO:0000256" key="1">
    <source>
        <dbReference type="ARBA" id="ARBA00004544"/>
    </source>
</evidence>
<evidence type="ECO:0000256" key="7">
    <source>
        <dbReference type="ARBA" id="ARBA00023273"/>
    </source>
</evidence>
<dbReference type="EMBL" id="SEYY01021633">
    <property type="protein sequence ID" value="KAB7496201.1"/>
    <property type="molecule type" value="Genomic_DNA"/>
</dbReference>
<feature type="region of interest" description="Disordered" evidence="12">
    <location>
        <begin position="529"/>
        <end position="548"/>
    </location>
</feature>
<sequence length="1014" mass="109146">MASVTPHISNLPLEDPPAARQQQTMSSLEAKVESVIGIGTLNVASQGISNDSLEEEHAPIEKQIHNQAGLGVVADRSTMVGLTVPNSSGSGSPQKIGPSFQGQGQHFEPLDKSVSQTVKLNPKMELSKPDLLKLLSFMEAELQARDVVIATLKTERIKNLLHYGRVGLNDPFLALQRDSIGGQNFGNVSEGELRSIEETQLQQLENLITQQRKAHQRMRQILREAEKRHSWTVEELEKERRKHESDCLQDEGSDYTDGDKLKSKQTQELDFERAGKRKIEKELKKLQETLEEERGKQKQIILMLVDERKRLALQYVEERKRSEDLAQILSEEKGRIDSMAEGLEEESKKSLQMEAELEKQLAEFDTEKQQMAAQLARKDERIYELETLCEKLQREVEHYKKQLQEAHNVAMFQQTLSVSPPRIGIGTSPQRPQPPQLPVKPPSLAQGPSRLQAAPAHSNVTKAVQLTATVNSVPVAGPTTGIARGVQPGIGVRSTMYSASSSEINRPITSTAKTYSESENAWVGGPVIECDSSSTGSTPSSTTPQGIERSLSRVTGGSQAPQVVQVSPRVNVSASSSNKVITTSHGGKVTFHVTTNASGAASPSSGIGSSNDQTILKKPAPPTRTSQAGPPPPVPLNKPIGAPPVPPNKPIIPPKKVVESSPISVEVKPQKVGPQTVKFGITISKTSGSGSASVVSGESSSPSIVSTSVAGGVSPVAAGVESVISSRRENSQVEEEAKCEMHECVDSLCHELENFHQLLSSMAGCSDQKLKNDPDLAKDVCKNVPKLSNFISASSSSSTTDFTYKVSQLHNNVDCISKTPPSHSPPPPPLPSTSPPFIPELASTSMSSSSSSSHSSYVLSDLSVTFPLVSECEESSASTQTCKGPPMSIPQYMASIPQSPAPLSSPFSPSSNLPRPQFLPVDSTLEYNLDDCVPPPHSPIDVASPLTADGMTALHLAAQGNNWQSIPVLVRCGSSVIAEDDEGRTPLYLALLYGCVPAAKALLGFPQNIEHSTK</sequence>
<proteinExistence type="predicted"/>
<dbReference type="PROSITE" id="PS50297">
    <property type="entry name" value="ANK_REP_REGION"/>
    <property type="match status" value="1"/>
</dbReference>
<evidence type="ECO:0000313" key="14">
    <source>
        <dbReference type="EMBL" id="KAB7496201.1"/>
    </source>
</evidence>
<feature type="region of interest" description="Disordered" evidence="12">
    <location>
        <begin position="815"/>
        <end position="850"/>
    </location>
</feature>
<feature type="compositionally biased region" description="Pro residues" evidence="12">
    <location>
        <begin position="431"/>
        <end position="441"/>
    </location>
</feature>
<evidence type="ECO:0000256" key="11">
    <source>
        <dbReference type="SAM" id="Coils"/>
    </source>
</evidence>
<dbReference type="AlphaFoldDB" id="A0A5N5SQ15"/>
<evidence type="ECO:0000256" key="10">
    <source>
        <dbReference type="PROSITE-ProRule" id="PRU00023"/>
    </source>
</evidence>
<feature type="compositionally biased region" description="Pro residues" evidence="12">
    <location>
        <begin position="629"/>
        <end position="651"/>
    </location>
</feature>
<dbReference type="GO" id="GO:0005938">
    <property type="term" value="C:cell cortex"/>
    <property type="evidence" value="ECO:0007669"/>
    <property type="project" value="UniProtKB-SubCell"/>
</dbReference>
<feature type="compositionally biased region" description="Low complexity" evidence="12">
    <location>
        <begin position="839"/>
        <end position="850"/>
    </location>
</feature>
<feature type="region of interest" description="Disordered" evidence="12">
    <location>
        <begin position="596"/>
        <end position="651"/>
    </location>
</feature>
<keyword evidence="5" id="KW-0770">Synapse</keyword>
<evidence type="ECO:0000256" key="8">
    <source>
        <dbReference type="ARBA" id="ARBA00044742"/>
    </source>
</evidence>
<evidence type="ECO:0000256" key="4">
    <source>
        <dbReference type="ARBA" id="ARBA00022481"/>
    </source>
</evidence>
<reference evidence="14 15" key="1">
    <citation type="journal article" date="2019" name="PLoS Biol.">
        <title>Sex chromosomes control vertical transmission of feminizing Wolbachia symbionts in an isopod.</title>
        <authorList>
            <person name="Becking T."/>
            <person name="Chebbi M.A."/>
            <person name="Giraud I."/>
            <person name="Moumen B."/>
            <person name="Laverre T."/>
            <person name="Caubet Y."/>
            <person name="Peccoud J."/>
            <person name="Gilbert C."/>
            <person name="Cordaux R."/>
        </authorList>
    </citation>
    <scope>NUCLEOTIDE SEQUENCE [LARGE SCALE GENOMIC DNA]</scope>
    <source>
        <strain evidence="14">ANa2</strain>
        <tissue evidence="14">Whole body excluding digestive tract and cuticle</tissue>
    </source>
</reference>
<feature type="repeat" description="ANK" evidence="10">
    <location>
        <begin position="949"/>
        <end position="981"/>
    </location>
</feature>
<keyword evidence="10" id="KW-0040">ANK repeat</keyword>
<feature type="region of interest" description="Disordered" evidence="12">
    <location>
        <begin position="420"/>
        <end position="456"/>
    </location>
</feature>
<name>A0A5N5SQ15_9CRUS</name>
<dbReference type="SMART" id="SM00248">
    <property type="entry name" value="ANK"/>
    <property type="match status" value="2"/>
</dbReference>
<feature type="coiled-coil region" evidence="11">
    <location>
        <begin position="340"/>
        <end position="409"/>
    </location>
</feature>
<evidence type="ECO:0000256" key="3">
    <source>
        <dbReference type="ARBA" id="ARBA00017042"/>
    </source>
</evidence>
<dbReference type="InterPro" id="IPR036770">
    <property type="entry name" value="Ankyrin_rpt-contain_sf"/>
</dbReference>
<accession>A0A5N5SQ15</accession>
<dbReference type="PANTHER" id="PTHR23166:SF5">
    <property type="entry name" value="CTTNBP2 N-TERMINAL-LIKE PROTEIN"/>
    <property type="match status" value="1"/>
</dbReference>
<feature type="compositionally biased region" description="Low complexity" evidence="12">
    <location>
        <begin position="532"/>
        <end position="544"/>
    </location>
</feature>
<dbReference type="Gene3D" id="1.25.40.20">
    <property type="entry name" value="Ankyrin repeat-containing domain"/>
    <property type="match status" value="1"/>
</dbReference>
<comment type="subunit">
    <text evidence="9">Interacts with CTTN/cortactin SH3 domain. Interacts with STRN, STRN4/zinedin and MOB4/phocein; this interactions mediate the association with the STRIPAK core complex and may regulate dendritic spine distribution of the STRIPAK complex in hippocampal neurons. Activation of glutamate receptors weakens the interaction with STRN and STRN4.</text>
</comment>
<feature type="region of interest" description="Disordered" evidence="12">
    <location>
        <begin position="1"/>
        <end position="26"/>
    </location>
</feature>
<feature type="compositionally biased region" description="Acidic residues" evidence="12">
    <location>
        <begin position="247"/>
        <end position="256"/>
    </location>
</feature>
<feature type="compositionally biased region" description="Low complexity" evidence="12">
    <location>
        <begin position="597"/>
        <end position="610"/>
    </location>
</feature>
<gene>
    <name evidence="14" type="ORF">Anas_10411</name>
</gene>
<feature type="region of interest" description="Disordered" evidence="12">
    <location>
        <begin position="85"/>
        <end position="105"/>
    </location>
</feature>
<evidence type="ECO:0000259" key="13">
    <source>
        <dbReference type="Pfam" id="PF09727"/>
    </source>
</evidence>
<protein>
    <recommendedName>
        <fullName evidence="3">Cortactin-binding protein 2</fullName>
    </recommendedName>
</protein>
<dbReference type="OrthoDB" id="6021133at2759"/>
<feature type="compositionally biased region" description="Low complexity" evidence="12">
    <location>
        <begin position="897"/>
        <end position="915"/>
    </location>
</feature>
<evidence type="ECO:0000256" key="5">
    <source>
        <dbReference type="ARBA" id="ARBA00023018"/>
    </source>
</evidence>
<keyword evidence="15" id="KW-1185">Reference proteome</keyword>
<feature type="compositionally biased region" description="Pro residues" evidence="12">
    <location>
        <begin position="822"/>
        <end position="838"/>
    </location>
</feature>
<feature type="non-terminal residue" evidence="14">
    <location>
        <position position="1014"/>
    </location>
</feature>
<evidence type="ECO:0000256" key="9">
    <source>
        <dbReference type="ARBA" id="ARBA00044767"/>
    </source>
</evidence>
<feature type="coiled-coil region" evidence="11">
    <location>
        <begin position="194"/>
        <end position="228"/>
    </location>
</feature>
<dbReference type="Proteomes" id="UP000326759">
    <property type="component" value="Unassembled WGS sequence"/>
</dbReference>
<comment type="subcellular location">
    <subcellularLocation>
        <location evidence="2">Cell projection</location>
        <location evidence="2">Dendritic spine</location>
    </subcellularLocation>
    <subcellularLocation>
        <location evidence="1">Cytoplasm</location>
        <location evidence="1">Cell cortex</location>
    </subcellularLocation>
</comment>
<dbReference type="InterPro" id="IPR002110">
    <property type="entry name" value="Ankyrin_rpt"/>
</dbReference>
<evidence type="ECO:0000256" key="6">
    <source>
        <dbReference type="ARBA" id="ARBA00023054"/>
    </source>
</evidence>
<feature type="region of interest" description="Disordered" evidence="12">
    <location>
        <begin position="553"/>
        <end position="582"/>
    </location>
</feature>
<dbReference type="InterPro" id="IPR019131">
    <property type="entry name" value="Cortactin-binding_p2_N"/>
</dbReference>